<organism evidence="2 3">
    <name type="scientific">Streptomyces rishiriensis</name>
    <dbReference type="NCBI Taxonomy" id="68264"/>
    <lineage>
        <taxon>Bacteria</taxon>
        <taxon>Bacillati</taxon>
        <taxon>Actinomycetota</taxon>
        <taxon>Actinomycetes</taxon>
        <taxon>Kitasatosporales</taxon>
        <taxon>Streptomycetaceae</taxon>
        <taxon>Streptomyces</taxon>
    </lineage>
</organism>
<evidence type="ECO:0000313" key="2">
    <source>
        <dbReference type="EMBL" id="MDQ0578777.1"/>
    </source>
</evidence>
<sequence length="317" mass="34588">MNVEIEPFVRDTAAQSGAGVPYALKVVAGRLAEDPDMGVPSGLPGVLTVRVDGDMFEDCPDLFVGYLREPDRIRIRFVRPITPAEPSAEVPDREREQARDQHQHVDPVTAAVTVREVADAWRRITGWLRVNASDSYAGLRAGAGPTALAALEEDLGIAIPIELRVLWLLTGGDDGGNGWGCLPGNRALMPLDAVTAVYRLKMDSQSHQDTRNADRPEDEWITVWKETRIPVVAAGPADRTSGLYLDTATGYLGRWSRSDEQPCEELDTLVTYLEEAADMLEAPALATRDKPGLIGGALVWLSGIDPAREDRWQPLTG</sequence>
<evidence type="ECO:0000256" key="1">
    <source>
        <dbReference type="SAM" id="MobiDB-lite"/>
    </source>
</evidence>
<comment type="caution">
    <text evidence="2">The sequence shown here is derived from an EMBL/GenBank/DDBJ whole genome shotgun (WGS) entry which is preliminary data.</text>
</comment>
<evidence type="ECO:0008006" key="4">
    <source>
        <dbReference type="Google" id="ProtNLM"/>
    </source>
</evidence>
<proteinExistence type="predicted"/>
<keyword evidence="3" id="KW-1185">Reference proteome</keyword>
<reference evidence="2 3" key="1">
    <citation type="submission" date="2023-07" db="EMBL/GenBank/DDBJ databases">
        <title>Comparative genomics of wheat-associated soil bacteria to identify genetic determinants of phenazine resistance.</title>
        <authorList>
            <person name="Mouncey N."/>
        </authorList>
    </citation>
    <scope>NUCLEOTIDE SEQUENCE [LARGE SCALE GENOMIC DNA]</scope>
    <source>
        <strain evidence="2 3">B2I6</strain>
    </source>
</reference>
<feature type="region of interest" description="Disordered" evidence="1">
    <location>
        <begin position="85"/>
        <end position="105"/>
    </location>
</feature>
<accession>A0ABU0NI26</accession>
<evidence type="ECO:0000313" key="3">
    <source>
        <dbReference type="Proteomes" id="UP001230654"/>
    </source>
</evidence>
<feature type="compositionally biased region" description="Basic and acidic residues" evidence="1">
    <location>
        <begin position="90"/>
        <end position="105"/>
    </location>
</feature>
<protein>
    <recommendedName>
        <fullName evidence="4">Knr4/Smi1-like domain-containing protein</fullName>
    </recommendedName>
</protein>
<dbReference type="Proteomes" id="UP001230654">
    <property type="component" value="Unassembled WGS sequence"/>
</dbReference>
<gene>
    <name evidence="2" type="ORF">QF030_000955</name>
</gene>
<name>A0ABU0NI26_STRRH</name>
<dbReference type="EMBL" id="JAUSWV010000002">
    <property type="protein sequence ID" value="MDQ0578777.1"/>
    <property type="molecule type" value="Genomic_DNA"/>
</dbReference>
<dbReference type="RefSeq" id="WP_307161356.1">
    <property type="nucleotide sequence ID" value="NZ_JAUSWV010000002.1"/>
</dbReference>